<accession>A0A9X5CFI6</accession>
<dbReference type="SUPFAM" id="SSF143100">
    <property type="entry name" value="TTHA1013/TTHA0281-like"/>
    <property type="match status" value="1"/>
</dbReference>
<dbReference type="EMBL" id="VIRB01000120">
    <property type="protein sequence ID" value="NDO70851.1"/>
    <property type="molecule type" value="Genomic_DNA"/>
</dbReference>
<dbReference type="RefSeq" id="WP_004079352.1">
    <property type="nucleotide sequence ID" value="NZ_CASCYM010000043.1"/>
</dbReference>
<gene>
    <name evidence="2" type="ORF">FMM80_20235</name>
</gene>
<protein>
    <submittedName>
        <fullName evidence="2">HicB family protein</fullName>
    </submittedName>
</protein>
<dbReference type="Proteomes" id="UP000474104">
    <property type="component" value="Unassembled WGS sequence"/>
</dbReference>
<dbReference type="Pfam" id="PF15919">
    <property type="entry name" value="HicB_lk_antitox"/>
    <property type="match status" value="1"/>
</dbReference>
<evidence type="ECO:0000313" key="2">
    <source>
        <dbReference type="EMBL" id="NDO70851.1"/>
    </source>
</evidence>
<dbReference type="Gene3D" id="3.30.160.250">
    <property type="match status" value="1"/>
</dbReference>
<evidence type="ECO:0000313" key="3">
    <source>
        <dbReference type="Proteomes" id="UP000474104"/>
    </source>
</evidence>
<dbReference type="InterPro" id="IPR031807">
    <property type="entry name" value="HicB-like"/>
</dbReference>
<name>A0A9X5CFI6_9FIRM</name>
<proteinExistence type="predicted"/>
<dbReference type="OrthoDB" id="5419659at2"/>
<comment type="caution">
    <text evidence="2">The sequence shown here is derived from an EMBL/GenBank/DDBJ whole genome shotgun (WGS) entry which is preliminary data.</text>
</comment>
<feature type="domain" description="HicB-like antitoxin of toxin-antitoxin system" evidence="1">
    <location>
        <begin position="6"/>
        <end position="102"/>
    </location>
</feature>
<reference evidence="2 3" key="1">
    <citation type="submission" date="2019-07" db="EMBL/GenBank/DDBJ databases">
        <title>Draft genome sequences of 15 bacterial species constituting the stable defined intestinal microbiota of the GM15 gnotobiotic mouse model.</title>
        <authorList>
            <person name="Elie C."/>
            <person name="Mathieu A."/>
            <person name="Saliou A."/>
            <person name="Darnaud M."/>
            <person name="Leulier F."/>
            <person name="Tamellini A."/>
        </authorList>
    </citation>
    <scope>NUCLEOTIDE SEQUENCE [LARGE SCALE GENOMIC DNA]</scope>
    <source>
        <strain evidence="3">ASF 502</strain>
    </source>
</reference>
<sequence>MNYVYPAVFYEEEGKISVIFPDLGNLATFGDNMADAMRMAGDACGLYLFTALRDGEPLPAPSAISEINPSAVLKDFEMESAADRAFVNMVLVDMTEYARKHSEKAVKKTLSIPMWLNTLCEEKSINFSKVLQDALLAKVQSL</sequence>
<dbReference type="InterPro" id="IPR035069">
    <property type="entry name" value="TTHA1013/TTHA0281-like"/>
</dbReference>
<organism evidence="2 3">
    <name type="scientific">Schaedlerella arabinosiphila</name>
    <dbReference type="NCBI Taxonomy" id="2044587"/>
    <lineage>
        <taxon>Bacteria</taxon>
        <taxon>Bacillati</taxon>
        <taxon>Bacillota</taxon>
        <taxon>Clostridia</taxon>
        <taxon>Lachnospirales</taxon>
        <taxon>Lachnospiraceae</taxon>
        <taxon>Schaedlerella</taxon>
    </lineage>
</organism>
<evidence type="ECO:0000259" key="1">
    <source>
        <dbReference type="Pfam" id="PF15919"/>
    </source>
</evidence>
<dbReference type="AlphaFoldDB" id="A0A9X5CFI6"/>